<reference evidence="8" key="1">
    <citation type="submission" date="2020-12" db="EMBL/GenBank/DDBJ databases">
        <title>Bacterial taxonomy.</title>
        <authorList>
            <person name="Pan X."/>
        </authorList>
    </citation>
    <scope>NUCLEOTIDE SEQUENCE</scope>
    <source>
        <strain evidence="8">M0105</strain>
    </source>
</reference>
<accession>A0A8J7M495</accession>
<evidence type="ECO:0000256" key="5">
    <source>
        <dbReference type="ARBA" id="ARBA00022729"/>
    </source>
</evidence>
<dbReference type="Gene3D" id="2.40.160.60">
    <property type="entry name" value="Outer membrane protein transport protein (OMPP1/FadL/TodX)"/>
    <property type="match status" value="1"/>
</dbReference>
<evidence type="ECO:0000256" key="4">
    <source>
        <dbReference type="ARBA" id="ARBA00022692"/>
    </source>
</evidence>
<keyword evidence="6" id="KW-0472">Membrane</keyword>
<dbReference type="Pfam" id="PF03349">
    <property type="entry name" value="Toluene_X"/>
    <property type="match status" value="1"/>
</dbReference>
<dbReference type="GO" id="GO:0009279">
    <property type="term" value="C:cell outer membrane"/>
    <property type="evidence" value="ECO:0007669"/>
    <property type="project" value="UniProtKB-SubCell"/>
</dbReference>
<comment type="similarity">
    <text evidence="2">Belongs to the OmpP1/FadL family.</text>
</comment>
<proteinExistence type="inferred from homology"/>
<name>A0A8J7M495_9RHOB</name>
<dbReference type="SUPFAM" id="SSF56935">
    <property type="entry name" value="Porins"/>
    <property type="match status" value="1"/>
</dbReference>
<comment type="subcellular location">
    <subcellularLocation>
        <location evidence="1">Cell outer membrane</location>
        <topology evidence="1">Multi-pass membrane protein</topology>
    </subcellularLocation>
</comment>
<keyword evidence="5" id="KW-0732">Signal</keyword>
<dbReference type="EMBL" id="JAEHHL010000001">
    <property type="protein sequence ID" value="MBK0397990.1"/>
    <property type="molecule type" value="Genomic_DNA"/>
</dbReference>
<dbReference type="PANTHER" id="PTHR35093:SF8">
    <property type="entry name" value="OUTER MEMBRANE PROTEIN NMB0088-RELATED"/>
    <property type="match status" value="1"/>
</dbReference>
<dbReference type="Proteomes" id="UP000655420">
    <property type="component" value="Unassembled WGS sequence"/>
</dbReference>
<evidence type="ECO:0000256" key="2">
    <source>
        <dbReference type="ARBA" id="ARBA00008163"/>
    </source>
</evidence>
<dbReference type="PANTHER" id="PTHR35093">
    <property type="entry name" value="OUTER MEMBRANE PROTEIN NMB0088-RELATED"/>
    <property type="match status" value="1"/>
</dbReference>
<dbReference type="InterPro" id="IPR005017">
    <property type="entry name" value="OMPP1/FadL/TodX"/>
</dbReference>
<evidence type="ECO:0000313" key="9">
    <source>
        <dbReference type="Proteomes" id="UP000655420"/>
    </source>
</evidence>
<keyword evidence="4" id="KW-0812">Transmembrane</keyword>
<organism evidence="8 9">
    <name type="scientific">Thermohalobaculum xanthum</name>
    <dbReference type="NCBI Taxonomy" id="2753746"/>
    <lineage>
        <taxon>Bacteria</taxon>
        <taxon>Pseudomonadati</taxon>
        <taxon>Pseudomonadota</taxon>
        <taxon>Alphaproteobacteria</taxon>
        <taxon>Rhodobacterales</taxon>
        <taxon>Paracoccaceae</taxon>
        <taxon>Thermohalobaculum</taxon>
    </lineage>
</organism>
<evidence type="ECO:0000256" key="6">
    <source>
        <dbReference type="ARBA" id="ARBA00023136"/>
    </source>
</evidence>
<dbReference type="RefSeq" id="WP_200606404.1">
    <property type="nucleotide sequence ID" value="NZ_JAEHHL010000001.1"/>
</dbReference>
<sequence length="405" mass="42789">MDRLTMAGGRIAATAMMAIGISTGEAGAGAFQLNERSAKAMGTSLAGTASAASDVTFAAFNPASLTTVENIEVGGNISIVAPIADGTFQNGPFAGQEYDADRMGVVPTFAAGLRVNEDLVVGLTSYSPFGLKTEYPTNWPGQADGRTSELRMVVVAPTIAYDVLDNFTLGLAVNFAYVDARLTSAAVNLDGSEFAVSFSAGALYEPIEGTRLGAAYHHGYNLGLNTAIFGGLAGGIPESAGITGTAKTELPSWVQIGVTQDVTDDLRLMVEGRWINWSRFDRIDVSTTAGFDFSDAQNYDDAFFVSFGAEYDISDSFTLRGGVAWDETPTNDAYRTVRVPDEDRLWMSAGASYRLTETMSLDAAYSYLHALGNPEVTLRNGPLAGTSLEYDAGAHIFSLGGTISF</sequence>
<evidence type="ECO:0000313" key="8">
    <source>
        <dbReference type="EMBL" id="MBK0397990.1"/>
    </source>
</evidence>
<keyword evidence="3" id="KW-1134">Transmembrane beta strand</keyword>
<evidence type="ECO:0000256" key="3">
    <source>
        <dbReference type="ARBA" id="ARBA00022452"/>
    </source>
</evidence>
<dbReference type="AlphaFoldDB" id="A0A8J7M495"/>
<comment type="caution">
    <text evidence="8">The sequence shown here is derived from an EMBL/GenBank/DDBJ whole genome shotgun (WGS) entry which is preliminary data.</text>
</comment>
<evidence type="ECO:0000256" key="1">
    <source>
        <dbReference type="ARBA" id="ARBA00004571"/>
    </source>
</evidence>
<gene>
    <name evidence="8" type="ORF">H0I76_02205</name>
</gene>
<dbReference type="GO" id="GO:0015483">
    <property type="term" value="F:long-chain fatty acid transporting porin activity"/>
    <property type="evidence" value="ECO:0007669"/>
    <property type="project" value="TreeGrafter"/>
</dbReference>
<keyword evidence="9" id="KW-1185">Reference proteome</keyword>
<protein>
    <submittedName>
        <fullName evidence="8">Outer membrane protein transport protein</fullName>
    </submittedName>
</protein>
<keyword evidence="7" id="KW-0998">Cell outer membrane</keyword>
<evidence type="ECO:0000256" key="7">
    <source>
        <dbReference type="ARBA" id="ARBA00023237"/>
    </source>
</evidence>